<dbReference type="PANTHER" id="PTHR47074:SF48">
    <property type="entry name" value="POLYNUCLEOTIDYL TRANSFERASE, RIBONUCLEASE H-LIKE SUPERFAMILY PROTEIN"/>
    <property type="match status" value="1"/>
</dbReference>
<dbReference type="InterPro" id="IPR002156">
    <property type="entry name" value="RNaseH_domain"/>
</dbReference>
<gene>
    <name evidence="2" type="ORF">L195_g047403</name>
</gene>
<protein>
    <recommendedName>
        <fullName evidence="1">RNase H type-1 domain-containing protein</fullName>
    </recommendedName>
</protein>
<dbReference type="PANTHER" id="PTHR47074">
    <property type="entry name" value="BNAC02G40300D PROTEIN"/>
    <property type="match status" value="1"/>
</dbReference>
<dbReference type="EMBL" id="ASHM01065647">
    <property type="protein sequence ID" value="PNX91273.1"/>
    <property type="molecule type" value="Genomic_DNA"/>
</dbReference>
<dbReference type="Pfam" id="PF13456">
    <property type="entry name" value="RVT_3"/>
    <property type="match status" value="1"/>
</dbReference>
<evidence type="ECO:0000313" key="3">
    <source>
        <dbReference type="Proteomes" id="UP000236291"/>
    </source>
</evidence>
<organism evidence="2 3">
    <name type="scientific">Trifolium pratense</name>
    <name type="common">Red clover</name>
    <dbReference type="NCBI Taxonomy" id="57577"/>
    <lineage>
        <taxon>Eukaryota</taxon>
        <taxon>Viridiplantae</taxon>
        <taxon>Streptophyta</taxon>
        <taxon>Embryophyta</taxon>
        <taxon>Tracheophyta</taxon>
        <taxon>Spermatophyta</taxon>
        <taxon>Magnoliopsida</taxon>
        <taxon>eudicotyledons</taxon>
        <taxon>Gunneridae</taxon>
        <taxon>Pentapetalae</taxon>
        <taxon>rosids</taxon>
        <taxon>fabids</taxon>
        <taxon>Fabales</taxon>
        <taxon>Fabaceae</taxon>
        <taxon>Papilionoideae</taxon>
        <taxon>50 kb inversion clade</taxon>
        <taxon>NPAAA clade</taxon>
        <taxon>Hologalegina</taxon>
        <taxon>IRL clade</taxon>
        <taxon>Trifolieae</taxon>
        <taxon>Trifolium</taxon>
    </lineage>
</organism>
<proteinExistence type="predicted"/>
<dbReference type="AlphaFoldDB" id="A0A2K3MKA8"/>
<dbReference type="InterPro" id="IPR052929">
    <property type="entry name" value="RNase_H-like_EbsB-rel"/>
</dbReference>
<sequence length="165" mass="18884">RLQRLLSVIQPRLQRFDGAKALIHDICSNEEKEVAGRFAVMVWMLWNNRNNWIWNNEKSDVAQLGLQAFHFWTDWYAAQNIQPGIANVNQVMQQQTWQPPREGWLKCNVDAGFNSSRGTTNRGWCIRDGNGRFVCAGTAWNHGIHDSTEAEALALKEAVQIAIHI</sequence>
<reference evidence="2 3" key="2">
    <citation type="journal article" date="2017" name="Front. Plant Sci.">
        <title>Gene Classification and Mining of Molecular Markers Useful in Red Clover (Trifolium pratense) Breeding.</title>
        <authorList>
            <person name="Istvanek J."/>
            <person name="Dluhosova J."/>
            <person name="Dluhos P."/>
            <person name="Patkova L."/>
            <person name="Nedelnik J."/>
            <person name="Repkova J."/>
        </authorList>
    </citation>
    <scope>NUCLEOTIDE SEQUENCE [LARGE SCALE GENOMIC DNA]</scope>
    <source>
        <strain evidence="3">cv. Tatra</strain>
        <tissue evidence="2">Young leaves</tissue>
    </source>
</reference>
<feature type="non-terminal residue" evidence="2">
    <location>
        <position position="1"/>
    </location>
</feature>
<dbReference type="GO" id="GO:0003676">
    <property type="term" value="F:nucleic acid binding"/>
    <property type="evidence" value="ECO:0007669"/>
    <property type="project" value="InterPro"/>
</dbReference>
<dbReference type="STRING" id="57577.A0A2K3MKA8"/>
<evidence type="ECO:0000259" key="1">
    <source>
        <dbReference type="Pfam" id="PF13456"/>
    </source>
</evidence>
<name>A0A2K3MKA8_TRIPR</name>
<evidence type="ECO:0000313" key="2">
    <source>
        <dbReference type="EMBL" id="PNX91273.1"/>
    </source>
</evidence>
<feature type="domain" description="RNase H type-1" evidence="1">
    <location>
        <begin position="108"/>
        <end position="163"/>
    </location>
</feature>
<dbReference type="Proteomes" id="UP000236291">
    <property type="component" value="Unassembled WGS sequence"/>
</dbReference>
<comment type="caution">
    <text evidence="2">The sequence shown here is derived from an EMBL/GenBank/DDBJ whole genome shotgun (WGS) entry which is preliminary data.</text>
</comment>
<dbReference type="GO" id="GO:0004523">
    <property type="term" value="F:RNA-DNA hybrid ribonuclease activity"/>
    <property type="evidence" value="ECO:0007669"/>
    <property type="project" value="InterPro"/>
</dbReference>
<accession>A0A2K3MKA8</accession>
<reference evidence="2 3" key="1">
    <citation type="journal article" date="2014" name="Am. J. Bot.">
        <title>Genome assembly and annotation for red clover (Trifolium pratense; Fabaceae).</title>
        <authorList>
            <person name="Istvanek J."/>
            <person name="Jaros M."/>
            <person name="Krenek A."/>
            <person name="Repkova J."/>
        </authorList>
    </citation>
    <scope>NUCLEOTIDE SEQUENCE [LARGE SCALE GENOMIC DNA]</scope>
    <source>
        <strain evidence="3">cv. Tatra</strain>
        <tissue evidence="2">Young leaves</tissue>
    </source>
</reference>